<dbReference type="InterPro" id="IPR027417">
    <property type="entry name" value="P-loop_NTPase"/>
</dbReference>
<dbReference type="Gene3D" id="3.30.420.280">
    <property type="match status" value="1"/>
</dbReference>
<dbReference type="EMBL" id="JAMXQU010000009">
    <property type="protein sequence ID" value="MCO6160667.1"/>
    <property type="molecule type" value="Genomic_DNA"/>
</dbReference>
<sequence length="454" mass="51413">MTNVVWSPTDRQQVFLAAEEEEVLYGGAAGGGKTDAFIVDALGLWQSAPLVPRYKALILRRSYQQLREVIDRARALYPSIQGLDGVTWNEQKHEFRFPSGAKVIMGYAERDADVFQFQGEEFQWIGVEELTQYPSDFVWTYLRSRLRGTNLKRLMRANCNPGGSGSKWVQQYWSIPDDGRDTCSASSVEIEGQTITTRRRFIGARVTDNPYIDLEYRANLATMPEMQRRALLDGRWDVLDVPGAIYKAEMDAIKGGEQPRLCRVPYDPSVPVYVAWDLGIADSMALWCAQIVGREIHLIDYYEASGEAISHYCQWLDGRGYRYAEDLFPHDARARELGTGKTREEIARANGRKVRIVPQIGVDDGINAVRLFLARCWFDETKCKRGVECLTNYRREWNDKLAQFKASPVHDWASHGSDAFRYLAVGLRERTKIAPPKAPRASPVIGGPSGWAAL</sequence>
<gene>
    <name evidence="1" type="ORF">NF685_11560</name>
</gene>
<evidence type="ECO:0000313" key="2">
    <source>
        <dbReference type="Proteomes" id="UP001523401"/>
    </source>
</evidence>
<keyword evidence="2" id="KW-1185">Reference proteome</keyword>
<name>A0ABT1CII4_9PROT</name>
<accession>A0ABT1CII4</accession>
<proteinExistence type="predicted"/>
<evidence type="ECO:0000313" key="1">
    <source>
        <dbReference type="EMBL" id="MCO6160667.1"/>
    </source>
</evidence>
<evidence type="ECO:0008006" key="3">
    <source>
        <dbReference type="Google" id="ProtNLM"/>
    </source>
</evidence>
<protein>
    <recommendedName>
        <fullName evidence="3">Phage terminase large subunit</fullName>
    </recommendedName>
</protein>
<organism evidence="1 2">
    <name type="scientific">Asaia lannensis NBRC 102526</name>
    <dbReference type="NCBI Taxonomy" id="1307926"/>
    <lineage>
        <taxon>Bacteria</taxon>
        <taxon>Pseudomonadati</taxon>
        <taxon>Pseudomonadota</taxon>
        <taxon>Alphaproteobacteria</taxon>
        <taxon>Acetobacterales</taxon>
        <taxon>Acetobacteraceae</taxon>
        <taxon>Asaia</taxon>
    </lineage>
</organism>
<reference evidence="1 2" key="1">
    <citation type="submission" date="2022-06" db="EMBL/GenBank/DDBJ databases">
        <title>Whole-genome of Asaia lannensis strain LMG 27011T.</title>
        <authorList>
            <person name="Sombolestani A."/>
        </authorList>
    </citation>
    <scope>NUCLEOTIDE SEQUENCE [LARGE SCALE GENOMIC DNA]</scope>
    <source>
        <strain evidence="1 2">NBRC 102526</strain>
    </source>
</reference>
<dbReference type="Gene3D" id="3.40.50.300">
    <property type="entry name" value="P-loop containing nucleotide triphosphate hydrolases"/>
    <property type="match status" value="1"/>
</dbReference>
<comment type="caution">
    <text evidence="1">The sequence shown here is derived from an EMBL/GenBank/DDBJ whole genome shotgun (WGS) entry which is preliminary data.</text>
</comment>
<dbReference type="Proteomes" id="UP001523401">
    <property type="component" value="Unassembled WGS sequence"/>
</dbReference>
<dbReference type="RefSeq" id="WP_252849727.1">
    <property type="nucleotide sequence ID" value="NZ_BAPW01000047.1"/>
</dbReference>